<name>A0A9X1K403_9RHOB</name>
<dbReference type="CDD" id="cd00882">
    <property type="entry name" value="Ras_like_GTPase"/>
    <property type="match status" value="1"/>
</dbReference>
<proteinExistence type="predicted"/>
<accession>A0A9X1K403</accession>
<gene>
    <name evidence="2" type="ORF">KX928_20045</name>
</gene>
<dbReference type="AlphaFoldDB" id="A0A9X1K403"/>
<evidence type="ECO:0000313" key="2">
    <source>
        <dbReference type="EMBL" id="MBW4710083.1"/>
    </source>
</evidence>
<keyword evidence="3" id="KW-1185">Reference proteome</keyword>
<dbReference type="EMBL" id="JAHXDN010000006">
    <property type="protein sequence ID" value="MBW4710083.1"/>
    <property type="molecule type" value="Genomic_DNA"/>
</dbReference>
<dbReference type="RefSeq" id="WP_219506246.1">
    <property type="nucleotide sequence ID" value="NZ_JAHXDN010000006.1"/>
</dbReference>
<feature type="region of interest" description="Disordered" evidence="1">
    <location>
        <begin position="252"/>
        <end position="272"/>
    </location>
</feature>
<protein>
    <submittedName>
        <fullName evidence="2">GTPase domain-containing protein</fullName>
    </submittedName>
</protein>
<reference evidence="2" key="1">
    <citation type="submission" date="2021-07" db="EMBL/GenBank/DDBJ databases">
        <title>Roseobacter insulae sp. nov., isolated from a tidal flat.</title>
        <authorList>
            <person name="Park S."/>
            <person name="Yoon J.-H."/>
        </authorList>
    </citation>
    <scope>NUCLEOTIDE SEQUENCE</scope>
    <source>
        <strain evidence="2">YSTF-M11</strain>
    </source>
</reference>
<comment type="caution">
    <text evidence="2">The sequence shown here is derived from an EMBL/GenBank/DDBJ whole genome shotgun (WGS) entry which is preliminary data.</text>
</comment>
<evidence type="ECO:0000256" key="1">
    <source>
        <dbReference type="SAM" id="MobiDB-lite"/>
    </source>
</evidence>
<evidence type="ECO:0000313" key="3">
    <source>
        <dbReference type="Proteomes" id="UP001138661"/>
    </source>
</evidence>
<sequence>MSDDAELTDVMARLTAVAASDGVTEATRRQARSLLERLGAGVNVVVIGPKAVGKSSLCSVLMRQPIPEDADVTTTYCFGDEVTDLGNAPGGARRISLPSDLLKLTTLTDAAVPPEGEGFSAAAKAAVSNADIVLWCTAEFSASETAVWATVSDHVKDHSFLVLTKADICADKGQLPDTIAALQTIAAEEFHSFFPTSTLQAQRVLTQTGTLPEDQFAASGVKALATTLLHLSRSGRRADLDSALLFLERNGTTAQPDTGHADPDGAHPNGAAAAPHVRTYQKALELLRSRTPELLAAAADTANVQPDLVLGCCGTLAEELAEIASEQTQTAPDFEAWRNDLYEASDKVVLMSLENDLRSAADAATIILQLTRDLHIRAGH</sequence>
<dbReference type="Proteomes" id="UP001138661">
    <property type="component" value="Unassembled WGS sequence"/>
</dbReference>
<organism evidence="2 3">
    <name type="scientific">Roseobacter insulae</name>
    <dbReference type="NCBI Taxonomy" id="2859783"/>
    <lineage>
        <taxon>Bacteria</taxon>
        <taxon>Pseudomonadati</taxon>
        <taxon>Pseudomonadota</taxon>
        <taxon>Alphaproteobacteria</taxon>
        <taxon>Rhodobacterales</taxon>
        <taxon>Roseobacteraceae</taxon>
        <taxon>Roseobacter</taxon>
    </lineage>
</organism>